<dbReference type="RefSeq" id="WP_133704142.1">
    <property type="nucleotide sequence ID" value="NZ_SNXS01000019.1"/>
</dbReference>
<dbReference type="Pfam" id="PF14559">
    <property type="entry name" value="TPR_19"/>
    <property type="match status" value="2"/>
</dbReference>
<dbReference type="AlphaFoldDB" id="A0A4R6QB81"/>
<dbReference type="InterPro" id="IPR051012">
    <property type="entry name" value="CellSynth/LPSAsmb/PSIAsmb"/>
</dbReference>
<keyword evidence="5" id="KW-0449">Lipoprotein</keyword>
<comment type="caution">
    <text evidence="5">The sequence shown here is derived from an EMBL/GenBank/DDBJ whole genome shotgun (WGS) entry which is preliminary data.</text>
</comment>
<keyword evidence="1" id="KW-0677">Repeat</keyword>
<keyword evidence="2 3" id="KW-0802">TPR repeat</keyword>
<feature type="signal peptide" evidence="4">
    <location>
        <begin position="1"/>
        <end position="37"/>
    </location>
</feature>
<keyword evidence="4" id="KW-0732">Signal</keyword>
<evidence type="ECO:0000313" key="6">
    <source>
        <dbReference type="Proteomes" id="UP000295361"/>
    </source>
</evidence>
<dbReference type="PANTHER" id="PTHR45586">
    <property type="entry name" value="TPR REPEAT-CONTAINING PROTEIN PA4667"/>
    <property type="match status" value="1"/>
</dbReference>
<organism evidence="5 6">
    <name type="scientific">Roseateles toxinivorans</name>
    <dbReference type="NCBI Taxonomy" id="270368"/>
    <lineage>
        <taxon>Bacteria</taxon>
        <taxon>Pseudomonadati</taxon>
        <taxon>Pseudomonadota</taxon>
        <taxon>Betaproteobacteria</taxon>
        <taxon>Burkholderiales</taxon>
        <taxon>Sphaerotilaceae</taxon>
        <taxon>Roseateles</taxon>
    </lineage>
</organism>
<evidence type="ECO:0000256" key="3">
    <source>
        <dbReference type="PROSITE-ProRule" id="PRU00339"/>
    </source>
</evidence>
<dbReference type="OrthoDB" id="5290951at2"/>
<dbReference type="InterPro" id="IPR014266">
    <property type="entry name" value="PEP-CTERM_TPR_PrsT"/>
</dbReference>
<feature type="repeat" description="TPR" evidence="3">
    <location>
        <begin position="215"/>
        <end position="248"/>
    </location>
</feature>
<evidence type="ECO:0000313" key="5">
    <source>
        <dbReference type="EMBL" id="TDP59053.1"/>
    </source>
</evidence>
<protein>
    <submittedName>
        <fullName evidence="5">Putative PEP-CTERM system TPR-repeat lipoprotein</fullName>
    </submittedName>
</protein>
<reference evidence="5 6" key="1">
    <citation type="submission" date="2019-03" db="EMBL/GenBank/DDBJ databases">
        <title>Genomic Encyclopedia of Type Strains, Phase IV (KMG-IV): sequencing the most valuable type-strain genomes for metagenomic binning, comparative biology and taxonomic classification.</title>
        <authorList>
            <person name="Goeker M."/>
        </authorList>
    </citation>
    <scope>NUCLEOTIDE SEQUENCE [LARGE SCALE GENOMIC DNA]</scope>
    <source>
        <strain evidence="5 6">DSM 16998</strain>
    </source>
</reference>
<feature type="repeat" description="TPR" evidence="3">
    <location>
        <begin position="732"/>
        <end position="765"/>
    </location>
</feature>
<feature type="chain" id="PRO_5020201715" evidence="4">
    <location>
        <begin position="38"/>
        <end position="950"/>
    </location>
</feature>
<dbReference type="Proteomes" id="UP000295361">
    <property type="component" value="Unassembled WGS sequence"/>
</dbReference>
<dbReference type="EMBL" id="SNXS01000019">
    <property type="protein sequence ID" value="TDP59053.1"/>
    <property type="molecule type" value="Genomic_DNA"/>
</dbReference>
<dbReference type="NCBIfam" id="TIGR02917">
    <property type="entry name" value="PEP_TPR_lipo"/>
    <property type="match status" value="1"/>
</dbReference>
<proteinExistence type="predicted"/>
<dbReference type="SUPFAM" id="SSF48452">
    <property type="entry name" value="TPR-like"/>
    <property type="match status" value="5"/>
</dbReference>
<evidence type="ECO:0000256" key="1">
    <source>
        <dbReference type="ARBA" id="ARBA00022737"/>
    </source>
</evidence>
<dbReference type="InterPro" id="IPR011990">
    <property type="entry name" value="TPR-like_helical_dom_sf"/>
</dbReference>
<name>A0A4R6QB81_9BURK</name>
<dbReference type="PANTHER" id="PTHR45586:SF14">
    <property type="entry name" value="TETRATRICOPEPTIDE TPR_2 REPEAT PROTEIN"/>
    <property type="match status" value="1"/>
</dbReference>
<dbReference type="InterPro" id="IPR019734">
    <property type="entry name" value="TPR_rpt"/>
</dbReference>
<gene>
    <name evidence="5" type="ORF">DES47_11934</name>
</gene>
<sequence length="950" mass="102039">MIKRPPPSALPGRRGSTLARHLLAAVLVSSALTGAQAATDAKASRYYEDALQRYERKDIPGAIIQLKNALQIDKRMLPVQVLLGKALLANGEAANAEIALTEALNLGVNRAEVVVPLAKAVAAQGKQKLLMEQPRFALAGLPPDVQLHLLLLRSSAASDLGDVQGAMKYIEDARAIDGRSIEAWLAEVPVRIRARQFREAHLAADKGLALGPNSPEAWYQKGSIAHVQNDLQAALSSYDKALRSDGEHVESRLARAGIYLDQGRTEEAKADIAEVRRVAPIEPRGAYLQALMAERGGDAPAARAALREVTELIDPIHIDFIRYRPQLLMLNGLAHFGLNEREKAKPYLELFQKVQNNSPVSKLLAQVYLGENNPDRAIEVLENYMKNHAGDAHGASLLAGAYMAKGRHAKATALMQEVLRSQDAPQFRTALGLSLIGGGQLGNAVVELETAFKKDPKQVQAGVALVSLYVRNGQARKAATVAQALVKQQPSNPSFHNLLGIARAQSGDAAGARTAFEQAVKLDGSLVQPQLGLARLDIGTKAYEAAAKRLAELLKADERNVDAMYDMAVLAERRGQPAEAQRWLDKAVDYSGPHETRPSFALVELHLRSGRPVPALEAAKRLLSKAPDAVPVLVVYARAQLANGDAAGARITLTNASRRADYEAAAQFGIASLQISANDVAGAAYSLEKALKSDADFLPAQALMSNVELRQGDPAKAERRARQIIQSHPKLAVGHHLLGEITLSRGQAAAALESFRRAHELEPSSASLLRLFAAMASQDAGKPTGTALQLANQWLKTHPKDLPVLKAVANTHAAAGNFVAARSAYEQLLKLAPDDADTLNNLANVLLRTKDPAALKVAEQALAKAPNNANVIDTAGWAAHLAGQNERALQLLRDARLRDPSNPDIRYHLAAALAQAGRKGEAREELNSALKTHPGFEHAAEANHLLQALR</sequence>
<evidence type="ECO:0000256" key="2">
    <source>
        <dbReference type="ARBA" id="ARBA00022803"/>
    </source>
</evidence>
<evidence type="ECO:0000256" key="4">
    <source>
        <dbReference type="SAM" id="SignalP"/>
    </source>
</evidence>
<keyword evidence="6" id="KW-1185">Reference proteome</keyword>
<dbReference type="Gene3D" id="1.25.40.10">
    <property type="entry name" value="Tetratricopeptide repeat domain"/>
    <property type="match status" value="5"/>
</dbReference>
<dbReference type="Pfam" id="PF13432">
    <property type="entry name" value="TPR_16"/>
    <property type="match status" value="6"/>
</dbReference>
<dbReference type="SMART" id="SM00028">
    <property type="entry name" value="TPR"/>
    <property type="match status" value="14"/>
</dbReference>
<dbReference type="PROSITE" id="PS50005">
    <property type="entry name" value="TPR"/>
    <property type="match status" value="2"/>
</dbReference>
<dbReference type="InParanoid" id="A0A4R6QB81"/>
<accession>A0A4R6QB81</accession>